<gene>
    <name evidence="3" type="ORF">CVV64_02375</name>
</gene>
<keyword evidence="2" id="KW-0472">Membrane</keyword>
<dbReference type="AlphaFoldDB" id="A0A2N1PVC3"/>
<feature type="compositionally biased region" description="Low complexity" evidence="1">
    <location>
        <begin position="173"/>
        <end position="183"/>
    </location>
</feature>
<feature type="region of interest" description="Disordered" evidence="1">
    <location>
        <begin position="159"/>
        <end position="192"/>
    </location>
</feature>
<evidence type="ECO:0000313" key="4">
    <source>
        <dbReference type="Proteomes" id="UP000233256"/>
    </source>
</evidence>
<comment type="caution">
    <text evidence="3">The sequence shown here is derived from an EMBL/GenBank/DDBJ whole genome shotgun (WGS) entry which is preliminary data.</text>
</comment>
<accession>A0A2N1PVC3</accession>
<reference evidence="3 4" key="1">
    <citation type="journal article" date="2017" name="ISME J.">
        <title>Potential for microbial H2 and metal transformations associated with novel bacteria and archaea in deep terrestrial subsurface sediments.</title>
        <authorList>
            <person name="Hernsdorf A.W."/>
            <person name="Amano Y."/>
            <person name="Miyakawa K."/>
            <person name="Ise K."/>
            <person name="Suzuki Y."/>
            <person name="Anantharaman K."/>
            <person name="Probst A."/>
            <person name="Burstein D."/>
            <person name="Thomas B.C."/>
            <person name="Banfield J.F."/>
        </authorList>
    </citation>
    <scope>NUCLEOTIDE SEQUENCE [LARGE SCALE GENOMIC DNA]</scope>
    <source>
        <strain evidence="3">HGW-Wallbacteria-1</strain>
    </source>
</reference>
<feature type="transmembrane region" description="Helical" evidence="2">
    <location>
        <begin position="24"/>
        <end position="42"/>
    </location>
</feature>
<evidence type="ECO:0000256" key="2">
    <source>
        <dbReference type="SAM" id="Phobius"/>
    </source>
</evidence>
<keyword evidence="2" id="KW-0812">Transmembrane</keyword>
<dbReference type="Proteomes" id="UP000233256">
    <property type="component" value="Unassembled WGS sequence"/>
</dbReference>
<evidence type="ECO:0000256" key="1">
    <source>
        <dbReference type="SAM" id="MobiDB-lite"/>
    </source>
</evidence>
<dbReference type="InterPro" id="IPR011990">
    <property type="entry name" value="TPR-like_helical_dom_sf"/>
</dbReference>
<dbReference type="Gene3D" id="1.25.40.10">
    <property type="entry name" value="Tetratricopeptide repeat domain"/>
    <property type="match status" value="1"/>
</dbReference>
<protein>
    <recommendedName>
        <fullName evidence="5">Outer membrane lipoprotein BamD-like domain-containing protein</fullName>
    </recommendedName>
</protein>
<keyword evidence="2" id="KW-1133">Transmembrane helix</keyword>
<sequence>MNEYRTSGVFQCGRSCLIIHELPLFLLTVSLLSSLLLIFPGFSANSLSNLSVEELYLMAVEEEDMGNFARAAEVYKTISKFTPIHGHEEIMASSLFSLALLERDKLSSRDRSVEALRELLKKFPQTSWAERAEETLEKLAFEKQGSDFSPVSTDNNYSLGFMGTSGRNRQSENENSSANRSNSTKNIQPSAGAGFNLNLPDSNWKAITSLEGIPGPTGLKTIYFDTAAAASGLTPVPNMLVIYRTTGETILDKLITDYADEMGINSPGSQIISRQSMTLRGGTAEHIILSVCVDGVTLRQEWMISLKGHDCWLLGLTLPQETELDSAAMFKSFSTE</sequence>
<evidence type="ECO:0000313" key="3">
    <source>
        <dbReference type="EMBL" id="PKK92280.1"/>
    </source>
</evidence>
<dbReference type="EMBL" id="PGXC01000001">
    <property type="protein sequence ID" value="PKK92280.1"/>
    <property type="molecule type" value="Genomic_DNA"/>
</dbReference>
<proteinExistence type="predicted"/>
<evidence type="ECO:0008006" key="5">
    <source>
        <dbReference type="Google" id="ProtNLM"/>
    </source>
</evidence>
<organism evidence="3 4">
    <name type="scientific">Candidatus Wallbacteria bacterium HGW-Wallbacteria-1</name>
    <dbReference type="NCBI Taxonomy" id="2013854"/>
    <lineage>
        <taxon>Bacteria</taxon>
        <taxon>Candidatus Walliibacteriota</taxon>
    </lineage>
</organism>
<name>A0A2N1PVC3_9BACT</name>